<dbReference type="AlphaFoldDB" id="A0A6A4JEZ1"/>
<evidence type="ECO:0000313" key="1">
    <source>
        <dbReference type="EMBL" id="KAF6202559.1"/>
    </source>
</evidence>
<accession>A0A6A4JEZ1</accession>
<organism evidence="1 2">
    <name type="scientific">Apolygus lucorum</name>
    <name type="common">Small green plant bug</name>
    <name type="synonym">Lygocoris lucorum</name>
    <dbReference type="NCBI Taxonomy" id="248454"/>
    <lineage>
        <taxon>Eukaryota</taxon>
        <taxon>Metazoa</taxon>
        <taxon>Ecdysozoa</taxon>
        <taxon>Arthropoda</taxon>
        <taxon>Hexapoda</taxon>
        <taxon>Insecta</taxon>
        <taxon>Pterygota</taxon>
        <taxon>Neoptera</taxon>
        <taxon>Paraneoptera</taxon>
        <taxon>Hemiptera</taxon>
        <taxon>Heteroptera</taxon>
        <taxon>Panheteroptera</taxon>
        <taxon>Cimicomorpha</taxon>
        <taxon>Miridae</taxon>
        <taxon>Mirini</taxon>
        <taxon>Apolygus</taxon>
    </lineage>
</organism>
<dbReference type="Proteomes" id="UP000466442">
    <property type="component" value="Unassembled WGS sequence"/>
</dbReference>
<dbReference type="EMBL" id="WIXP02000011">
    <property type="protein sequence ID" value="KAF6202559.1"/>
    <property type="molecule type" value="Genomic_DNA"/>
</dbReference>
<name>A0A6A4JEZ1_APOLU</name>
<comment type="caution">
    <text evidence="1">The sequence shown here is derived from an EMBL/GenBank/DDBJ whole genome shotgun (WGS) entry which is preliminary data.</text>
</comment>
<gene>
    <name evidence="1" type="ORF">GE061_002957</name>
</gene>
<keyword evidence="2" id="KW-1185">Reference proteome</keyword>
<protein>
    <submittedName>
        <fullName evidence="1">Uncharacterized protein</fullName>
    </submittedName>
</protein>
<sequence length="108" mass="11967">MPVGPVDTDLVSACGRYRKSVNPASLELGNSWRNYPTESSSWCHLRSQLTTYVSEGGHTDSGTLRSRITSSFAESINLNYWNVNGQLQMRDLRLCEESVIDRAKLGAG</sequence>
<proteinExistence type="predicted"/>
<evidence type="ECO:0000313" key="2">
    <source>
        <dbReference type="Proteomes" id="UP000466442"/>
    </source>
</evidence>
<reference evidence="1" key="1">
    <citation type="journal article" date="2021" name="Mol. Ecol. Resour.">
        <title>Apolygus lucorum genome provides insights into omnivorousness and mesophyll feeding.</title>
        <authorList>
            <person name="Liu Y."/>
            <person name="Liu H."/>
            <person name="Wang H."/>
            <person name="Huang T."/>
            <person name="Liu B."/>
            <person name="Yang B."/>
            <person name="Yin L."/>
            <person name="Li B."/>
            <person name="Zhang Y."/>
            <person name="Zhang S."/>
            <person name="Jiang F."/>
            <person name="Zhang X."/>
            <person name="Ren Y."/>
            <person name="Wang B."/>
            <person name="Wang S."/>
            <person name="Lu Y."/>
            <person name="Wu K."/>
            <person name="Fan W."/>
            <person name="Wang G."/>
        </authorList>
    </citation>
    <scope>NUCLEOTIDE SEQUENCE</scope>
    <source>
        <strain evidence="1">12Hb</strain>
    </source>
</reference>